<name>A0A8R1E6Z5_CAEJA</name>
<feature type="region of interest" description="Disordered" evidence="1">
    <location>
        <begin position="323"/>
        <end position="346"/>
    </location>
</feature>
<proteinExistence type="predicted"/>
<organism evidence="2 3">
    <name type="scientific">Caenorhabditis japonica</name>
    <dbReference type="NCBI Taxonomy" id="281687"/>
    <lineage>
        <taxon>Eukaryota</taxon>
        <taxon>Metazoa</taxon>
        <taxon>Ecdysozoa</taxon>
        <taxon>Nematoda</taxon>
        <taxon>Chromadorea</taxon>
        <taxon>Rhabditida</taxon>
        <taxon>Rhabditina</taxon>
        <taxon>Rhabditomorpha</taxon>
        <taxon>Rhabditoidea</taxon>
        <taxon>Rhabditidae</taxon>
        <taxon>Peloderinae</taxon>
        <taxon>Caenorhabditis</taxon>
    </lineage>
</organism>
<keyword evidence="3" id="KW-1185">Reference proteome</keyword>
<dbReference type="Proteomes" id="UP000005237">
    <property type="component" value="Unassembled WGS sequence"/>
</dbReference>
<protein>
    <submittedName>
        <fullName evidence="2">Uncharacterized protein</fullName>
    </submittedName>
</protein>
<evidence type="ECO:0000313" key="3">
    <source>
        <dbReference type="Proteomes" id="UP000005237"/>
    </source>
</evidence>
<feature type="region of interest" description="Disordered" evidence="1">
    <location>
        <begin position="166"/>
        <end position="189"/>
    </location>
</feature>
<reference evidence="3" key="1">
    <citation type="submission" date="2010-08" db="EMBL/GenBank/DDBJ databases">
        <authorList>
            <consortium name="Caenorhabditis japonica Sequencing Consortium"/>
            <person name="Wilson R.K."/>
        </authorList>
    </citation>
    <scope>NUCLEOTIDE SEQUENCE [LARGE SCALE GENOMIC DNA]</scope>
    <source>
        <strain evidence="3">DF5081</strain>
    </source>
</reference>
<dbReference type="EnsemblMetazoa" id="CJA23735.1">
    <property type="protein sequence ID" value="CJA23735.1"/>
    <property type="gene ID" value="WBGene00179307"/>
</dbReference>
<feature type="compositionally biased region" description="Pro residues" evidence="1">
    <location>
        <begin position="178"/>
        <end position="189"/>
    </location>
</feature>
<evidence type="ECO:0000256" key="1">
    <source>
        <dbReference type="SAM" id="MobiDB-lite"/>
    </source>
</evidence>
<dbReference type="AlphaFoldDB" id="A0A8R1E6Z5"/>
<feature type="compositionally biased region" description="Basic and acidic residues" evidence="1">
    <location>
        <begin position="74"/>
        <end position="88"/>
    </location>
</feature>
<evidence type="ECO:0000313" key="2">
    <source>
        <dbReference type="EnsemblMetazoa" id="CJA23735.1"/>
    </source>
</evidence>
<reference evidence="2" key="2">
    <citation type="submission" date="2022-06" db="UniProtKB">
        <authorList>
            <consortium name="EnsemblMetazoa"/>
        </authorList>
    </citation>
    <scope>IDENTIFICATION</scope>
    <source>
        <strain evidence="2">DF5081</strain>
    </source>
</reference>
<sequence length="398" mass="43914">MDLATRKRFHSTSLDAPGAKVPALAVQEQLTGFADIMTVHLLNAINVTEPAQRTLLLEDLIARIKWLKQQQQEVDSKSRKLSSPEKASHYQQAFDPKQMQVDIQKQIEMLNSMANVFRFTARLQNGQAFPAPPQTLIPPTRQLAPHTVAQQDKNDLPARKLIAPVTPPAAPQKTSTPTPTPLLKPATVPPPIIPTKQMVASAEEFMLEIQNKQRKLIDHIQLAHGGPVTDDLLNEYLKHPYIYMKENGELRAQPNPFFHMMAQPTSSASGSAVPLHMMAPTAIHVPVAVPQKSTVASKSTTPIPGPPVLIPQVELPMKKSPVLAVKKGSTSPSEKVSPPPQLPPQLTLQVPTPRHMTKMQVPFEIPATRSCNQWSVFSMALPLRLLCRCYSKPCTCQV</sequence>
<feature type="region of interest" description="Disordered" evidence="1">
    <location>
        <begin position="73"/>
        <end position="94"/>
    </location>
</feature>
<accession>A0A8R1E6Z5</accession>